<keyword evidence="2" id="KW-1185">Reference proteome</keyword>
<gene>
    <name evidence="1" type="ORF">HPB50_004753</name>
</gene>
<organism evidence="1 2">
    <name type="scientific">Hyalomma asiaticum</name>
    <name type="common">Tick</name>
    <dbReference type="NCBI Taxonomy" id="266040"/>
    <lineage>
        <taxon>Eukaryota</taxon>
        <taxon>Metazoa</taxon>
        <taxon>Ecdysozoa</taxon>
        <taxon>Arthropoda</taxon>
        <taxon>Chelicerata</taxon>
        <taxon>Arachnida</taxon>
        <taxon>Acari</taxon>
        <taxon>Parasitiformes</taxon>
        <taxon>Ixodida</taxon>
        <taxon>Ixodoidea</taxon>
        <taxon>Ixodidae</taxon>
        <taxon>Hyalomminae</taxon>
        <taxon>Hyalomma</taxon>
    </lineage>
</organism>
<protein>
    <submittedName>
        <fullName evidence="1">Uncharacterized protein</fullName>
    </submittedName>
</protein>
<sequence>MTPWHVVGWRHPADDHDDANRRSVAPRILTRPHDHNNEDLSKIRIPLEDASAVKAKCRELIREMVEVGLYKEASTKVICIEFSSASTHGTPKGSLKYTLVLPVPQKFAFEQTMLRSFRDVFDNPSLEYFGGSTGRITKGAKEATQTARQLPAAKVVQFGPLSCTPVEQVPITFLRFLRRCCKDDCT</sequence>
<comment type="caution">
    <text evidence="1">The sequence shown here is derived from an EMBL/GenBank/DDBJ whole genome shotgun (WGS) entry which is preliminary data.</text>
</comment>
<name>A0ACB7S472_HYAAI</name>
<proteinExistence type="predicted"/>
<dbReference type="Proteomes" id="UP000821845">
    <property type="component" value="Chromosome 5"/>
</dbReference>
<accession>A0ACB7S472</accession>
<evidence type="ECO:0000313" key="1">
    <source>
        <dbReference type="EMBL" id="KAH6929683.1"/>
    </source>
</evidence>
<reference evidence="1" key="1">
    <citation type="submission" date="2020-05" db="EMBL/GenBank/DDBJ databases">
        <title>Large-scale comparative analyses of tick genomes elucidate their genetic diversity and vector capacities.</title>
        <authorList>
            <person name="Jia N."/>
            <person name="Wang J."/>
            <person name="Shi W."/>
            <person name="Du L."/>
            <person name="Sun Y."/>
            <person name="Zhan W."/>
            <person name="Jiang J."/>
            <person name="Wang Q."/>
            <person name="Zhang B."/>
            <person name="Ji P."/>
            <person name="Sakyi L.B."/>
            <person name="Cui X."/>
            <person name="Yuan T."/>
            <person name="Jiang B."/>
            <person name="Yang W."/>
            <person name="Lam T.T.-Y."/>
            <person name="Chang Q."/>
            <person name="Ding S."/>
            <person name="Wang X."/>
            <person name="Zhu J."/>
            <person name="Ruan X."/>
            <person name="Zhao L."/>
            <person name="Wei J."/>
            <person name="Que T."/>
            <person name="Du C."/>
            <person name="Cheng J."/>
            <person name="Dai P."/>
            <person name="Han X."/>
            <person name="Huang E."/>
            <person name="Gao Y."/>
            <person name="Liu J."/>
            <person name="Shao H."/>
            <person name="Ye R."/>
            <person name="Li L."/>
            <person name="Wei W."/>
            <person name="Wang X."/>
            <person name="Wang C."/>
            <person name="Yang T."/>
            <person name="Huo Q."/>
            <person name="Li W."/>
            <person name="Guo W."/>
            <person name="Chen H."/>
            <person name="Zhou L."/>
            <person name="Ni X."/>
            <person name="Tian J."/>
            <person name="Zhou Y."/>
            <person name="Sheng Y."/>
            <person name="Liu T."/>
            <person name="Pan Y."/>
            <person name="Xia L."/>
            <person name="Li J."/>
            <person name="Zhao F."/>
            <person name="Cao W."/>
        </authorList>
    </citation>
    <scope>NUCLEOTIDE SEQUENCE</scope>
    <source>
        <strain evidence="1">Hyas-2018</strain>
    </source>
</reference>
<dbReference type="EMBL" id="CM023485">
    <property type="protein sequence ID" value="KAH6929683.1"/>
    <property type="molecule type" value="Genomic_DNA"/>
</dbReference>
<evidence type="ECO:0000313" key="2">
    <source>
        <dbReference type="Proteomes" id="UP000821845"/>
    </source>
</evidence>